<dbReference type="InterPro" id="IPR043502">
    <property type="entry name" value="DNA/RNA_pol_sf"/>
</dbReference>
<comment type="caution">
    <text evidence="2">The sequence shown here is derived from an EMBL/GenBank/DDBJ whole genome shotgun (WGS) entry which is preliminary data.</text>
</comment>
<dbReference type="Gene3D" id="3.10.10.10">
    <property type="entry name" value="HIV Type 1 Reverse Transcriptase, subunit A, domain 1"/>
    <property type="match status" value="1"/>
</dbReference>
<gene>
    <name evidence="2" type="ORF">ADUPG1_001322</name>
</gene>
<dbReference type="Pfam" id="PF00078">
    <property type="entry name" value="RVT_1"/>
    <property type="match status" value="1"/>
</dbReference>
<dbReference type="Gene3D" id="3.30.70.270">
    <property type="match status" value="1"/>
</dbReference>
<feature type="domain" description="Reverse transcriptase" evidence="1">
    <location>
        <begin position="1"/>
        <end position="172"/>
    </location>
</feature>
<proteinExistence type="predicted"/>
<dbReference type="InterPro" id="IPR043128">
    <property type="entry name" value="Rev_trsase/Diguanyl_cyclase"/>
</dbReference>
<keyword evidence="3" id="KW-1185">Reference proteome</keyword>
<evidence type="ECO:0000313" key="2">
    <source>
        <dbReference type="EMBL" id="GKT29972.1"/>
    </source>
</evidence>
<dbReference type="PROSITE" id="PS50878">
    <property type="entry name" value="RT_POL"/>
    <property type="match status" value="1"/>
</dbReference>
<feature type="non-terminal residue" evidence="2">
    <location>
        <position position="1"/>
    </location>
</feature>
<accession>A0ABQ5KBW5</accession>
<dbReference type="EMBL" id="BQXS01001022">
    <property type="protein sequence ID" value="GKT29972.1"/>
    <property type="molecule type" value="Genomic_DNA"/>
</dbReference>
<reference evidence="2" key="1">
    <citation type="submission" date="2022-03" db="EMBL/GenBank/DDBJ databases">
        <title>Draft genome sequence of Aduncisulcus paluster, a free-living microaerophilic Fornicata.</title>
        <authorList>
            <person name="Yuyama I."/>
            <person name="Kume K."/>
            <person name="Tamura T."/>
            <person name="Inagaki Y."/>
            <person name="Hashimoto T."/>
        </authorList>
    </citation>
    <scope>NUCLEOTIDE SEQUENCE</scope>
    <source>
        <strain evidence="2">NY0171</strain>
    </source>
</reference>
<dbReference type="PANTHER" id="PTHR37984">
    <property type="entry name" value="PROTEIN CBG26694"/>
    <property type="match status" value="1"/>
</dbReference>
<evidence type="ECO:0000313" key="3">
    <source>
        <dbReference type="Proteomes" id="UP001057375"/>
    </source>
</evidence>
<dbReference type="Proteomes" id="UP001057375">
    <property type="component" value="Unassembled WGS sequence"/>
</dbReference>
<sequence>SEGEFFSPIVIVPKKGGKLRLCIDFRDLNKVTTLYPHPLPRLDDCLGDLGGCIYFATLDLSKGFHQIPLENKSADLTSFKTPSGLFKYEMMPFGLVNAPSHFQFVMNRVLQGLIVPVCLVYIDDVLIFGKSKDEFTINLELVLNRIKAYGLKLNPKKCLIGFQSLEFLGFVISKFGKEISPSRILFQIALLFATTCED</sequence>
<protein>
    <submittedName>
        <fullName evidence="2">Retrovirus-related Pol polyprotein from transposon</fullName>
    </submittedName>
</protein>
<dbReference type="InterPro" id="IPR000477">
    <property type="entry name" value="RT_dom"/>
</dbReference>
<dbReference type="PANTHER" id="PTHR37984:SF5">
    <property type="entry name" value="PROTEIN NYNRIN-LIKE"/>
    <property type="match status" value="1"/>
</dbReference>
<evidence type="ECO:0000259" key="1">
    <source>
        <dbReference type="PROSITE" id="PS50878"/>
    </source>
</evidence>
<dbReference type="SUPFAM" id="SSF56672">
    <property type="entry name" value="DNA/RNA polymerases"/>
    <property type="match status" value="1"/>
</dbReference>
<organism evidence="2 3">
    <name type="scientific">Aduncisulcus paluster</name>
    <dbReference type="NCBI Taxonomy" id="2918883"/>
    <lineage>
        <taxon>Eukaryota</taxon>
        <taxon>Metamonada</taxon>
        <taxon>Carpediemonas-like organisms</taxon>
        <taxon>Aduncisulcus</taxon>
    </lineage>
</organism>
<name>A0ABQ5KBW5_9EUKA</name>
<dbReference type="InterPro" id="IPR050951">
    <property type="entry name" value="Retrovirus_Pol_polyprotein"/>
</dbReference>
<dbReference type="CDD" id="cd01647">
    <property type="entry name" value="RT_LTR"/>
    <property type="match status" value="1"/>
</dbReference>